<organism evidence="1 2">
    <name type="scientific">Aphanizomenon flos-aquae FACHB-1040</name>
    <dbReference type="NCBI Taxonomy" id="2692887"/>
    <lineage>
        <taxon>Bacteria</taxon>
        <taxon>Bacillati</taxon>
        <taxon>Cyanobacteriota</taxon>
        <taxon>Cyanophyceae</taxon>
        <taxon>Nostocales</taxon>
        <taxon>Aphanizomenonaceae</taxon>
        <taxon>Aphanizomenon</taxon>
    </lineage>
</organism>
<name>A0ABR8BX32_APHFL</name>
<dbReference type="EMBL" id="JACJQT010000026">
    <property type="protein sequence ID" value="MBD2278936.1"/>
    <property type="molecule type" value="Genomic_DNA"/>
</dbReference>
<accession>A0ABR8BX32</accession>
<reference evidence="1 2" key="1">
    <citation type="journal article" date="2020" name="ISME J.">
        <title>Comparative genomics reveals insights into cyanobacterial evolution and habitat adaptation.</title>
        <authorList>
            <person name="Chen M.Y."/>
            <person name="Teng W.K."/>
            <person name="Zhao L."/>
            <person name="Hu C.X."/>
            <person name="Zhou Y.K."/>
            <person name="Han B.P."/>
            <person name="Song L.R."/>
            <person name="Shu W.S."/>
        </authorList>
    </citation>
    <scope>NUCLEOTIDE SEQUENCE [LARGE SCALE GENOMIC DNA]</scope>
    <source>
        <strain evidence="1 2">FACHB-1040</strain>
    </source>
</reference>
<gene>
    <name evidence="1" type="ORF">H6F99_11720</name>
</gene>
<dbReference type="RefSeq" id="WP_053541480.1">
    <property type="nucleotide sequence ID" value="NZ_JACJQT010000026.1"/>
</dbReference>
<proteinExistence type="predicted"/>
<evidence type="ECO:0008006" key="3">
    <source>
        <dbReference type="Google" id="ProtNLM"/>
    </source>
</evidence>
<dbReference type="Proteomes" id="UP000606721">
    <property type="component" value="Unassembled WGS sequence"/>
</dbReference>
<protein>
    <recommendedName>
        <fullName evidence="3">Phage protein</fullName>
    </recommendedName>
</protein>
<sequence length="112" mass="12805">MLTYFTRLTPEEYAVIAQEFDLPKCSRTAMIGGMPHYYNPYFGDGYDPFECELPICENGDCIEIGGKYKISGCGVCEVIKITRSTIFHHFVVIDEDGEEIDYLKIGQFIKRV</sequence>
<keyword evidence="2" id="KW-1185">Reference proteome</keyword>
<evidence type="ECO:0000313" key="1">
    <source>
        <dbReference type="EMBL" id="MBD2278936.1"/>
    </source>
</evidence>
<evidence type="ECO:0000313" key="2">
    <source>
        <dbReference type="Proteomes" id="UP000606721"/>
    </source>
</evidence>
<comment type="caution">
    <text evidence="1">The sequence shown here is derived from an EMBL/GenBank/DDBJ whole genome shotgun (WGS) entry which is preliminary data.</text>
</comment>